<dbReference type="eggNOG" id="COG2137">
    <property type="taxonomic scope" value="Bacteria"/>
</dbReference>
<organism evidence="7 8">
    <name type="scientific">Candidatus Glomeribacter gigasporarum BEG34</name>
    <dbReference type="NCBI Taxonomy" id="1070319"/>
    <lineage>
        <taxon>Bacteria</taxon>
        <taxon>Pseudomonadati</taxon>
        <taxon>Pseudomonadota</taxon>
        <taxon>Betaproteobacteria</taxon>
        <taxon>Burkholderiales</taxon>
        <taxon>Burkholderiaceae</taxon>
        <taxon>Candidatus Glomeribacter</taxon>
    </lineage>
</organism>
<evidence type="ECO:0000259" key="5">
    <source>
        <dbReference type="Pfam" id="PF02631"/>
    </source>
</evidence>
<dbReference type="AlphaFoldDB" id="G2JBQ2"/>
<dbReference type="InterPro" id="IPR053925">
    <property type="entry name" value="RecX_HTH_3rd"/>
</dbReference>
<dbReference type="EMBL" id="CAFB01000074">
    <property type="protein sequence ID" value="CCD30207.1"/>
    <property type="molecule type" value="Genomic_DNA"/>
</dbReference>
<evidence type="ECO:0000256" key="1">
    <source>
        <dbReference type="ARBA" id="ARBA00004496"/>
    </source>
</evidence>
<evidence type="ECO:0000313" key="8">
    <source>
        <dbReference type="Proteomes" id="UP000054051"/>
    </source>
</evidence>
<comment type="subcellular location">
    <subcellularLocation>
        <location evidence="1">Cytoplasm</location>
    </subcellularLocation>
</comment>
<feature type="domain" description="RecX third three-helical" evidence="6">
    <location>
        <begin position="46"/>
        <end position="86"/>
    </location>
</feature>
<dbReference type="GO" id="GO:0005737">
    <property type="term" value="C:cytoplasm"/>
    <property type="evidence" value="ECO:0007669"/>
    <property type="project" value="UniProtKB-SubCell"/>
</dbReference>
<keyword evidence="8" id="KW-1185">Reference proteome</keyword>
<dbReference type="InterPro" id="IPR036388">
    <property type="entry name" value="WH-like_DNA-bd_sf"/>
</dbReference>
<gene>
    <name evidence="7" type="ORF">CAGGBEG34_540001</name>
</gene>
<evidence type="ECO:0000256" key="3">
    <source>
        <dbReference type="ARBA" id="ARBA00018111"/>
    </source>
</evidence>
<dbReference type="Pfam" id="PF21981">
    <property type="entry name" value="RecX_HTH3"/>
    <property type="match status" value="1"/>
</dbReference>
<evidence type="ECO:0000256" key="4">
    <source>
        <dbReference type="ARBA" id="ARBA00022490"/>
    </source>
</evidence>
<reference evidence="7 8" key="1">
    <citation type="submission" date="2011-08" db="EMBL/GenBank/DDBJ databases">
        <title>The genome of the obligate endobacterium of an arbuscular mycorrhizal fungus reveals an interphylum network of nutritional interactions.</title>
        <authorList>
            <person name="Ghignone S."/>
            <person name="Salvioli A."/>
            <person name="Anca I."/>
            <person name="Lumini E."/>
            <person name="Ortu G."/>
            <person name="Petiti L."/>
            <person name="Cruveiller S."/>
            <person name="Bianciotto V."/>
            <person name="Piffanelli P."/>
            <person name="Lanfranco L."/>
            <person name="Bonfante P."/>
        </authorList>
    </citation>
    <scope>NUCLEOTIDE SEQUENCE [LARGE SCALE GENOMIC DNA]</scope>
    <source>
        <strain evidence="7 8">BEG34</strain>
    </source>
</reference>
<comment type="similarity">
    <text evidence="2">Belongs to the RecX family.</text>
</comment>
<keyword evidence="4" id="KW-0963">Cytoplasm</keyword>
<sequence>MSDARFAEHLVAQRAARFGVRKIIAELKQHAVDEAQLAVLSAQLRESELARARAVWQKKYGSAPKTPAERARQMRFLAMRGFEADTLHPLFKNNL</sequence>
<dbReference type="Gene3D" id="1.10.10.10">
    <property type="entry name" value="Winged helix-like DNA-binding domain superfamily/Winged helix DNA-binding domain"/>
    <property type="match status" value="2"/>
</dbReference>
<evidence type="ECO:0000256" key="2">
    <source>
        <dbReference type="ARBA" id="ARBA00009695"/>
    </source>
</evidence>
<dbReference type="Pfam" id="PF02631">
    <property type="entry name" value="RecX_HTH2"/>
    <property type="match status" value="1"/>
</dbReference>
<feature type="domain" description="RecX second three-helical" evidence="5">
    <location>
        <begin position="2"/>
        <end position="35"/>
    </location>
</feature>
<dbReference type="STRING" id="1070319.CAGGBEG34_540001"/>
<evidence type="ECO:0000313" key="7">
    <source>
        <dbReference type="EMBL" id="CCD30207.1"/>
    </source>
</evidence>
<dbReference type="InterPro" id="IPR053924">
    <property type="entry name" value="RecX_HTH_2nd"/>
</dbReference>
<protein>
    <recommendedName>
        <fullName evidence="3">Regulatory protein RecX</fullName>
    </recommendedName>
</protein>
<evidence type="ECO:0000259" key="6">
    <source>
        <dbReference type="Pfam" id="PF21981"/>
    </source>
</evidence>
<accession>G2JBQ2</accession>
<dbReference type="Proteomes" id="UP000054051">
    <property type="component" value="Unassembled WGS sequence"/>
</dbReference>
<name>G2JBQ2_9BURK</name>
<comment type="caution">
    <text evidence="7">The sequence shown here is derived from an EMBL/GenBank/DDBJ whole genome shotgun (WGS) entry which is preliminary data.</text>
</comment>
<proteinExistence type="inferred from homology"/>